<comment type="caution">
    <text evidence="1">The sequence shown here is derived from an EMBL/GenBank/DDBJ whole genome shotgun (WGS) entry which is preliminary data.</text>
</comment>
<keyword evidence="2" id="KW-1185">Reference proteome</keyword>
<dbReference type="Proteomes" id="UP001215280">
    <property type="component" value="Unassembled WGS sequence"/>
</dbReference>
<evidence type="ECO:0000313" key="2">
    <source>
        <dbReference type="Proteomes" id="UP001215280"/>
    </source>
</evidence>
<accession>A0AAD7N2I7</accession>
<protein>
    <submittedName>
        <fullName evidence="1">Uncharacterized protein</fullName>
    </submittedName>
</protein>
<reference evidence="1" key="1">
    <citation type="submission" date="2023-03" db="EMBL/GenBank/DDBJ databases">
        <title>Massive genome expansion in bonnet fungi (Mycena s.s.) driven by repeated elements and novel gene families across ecological guilds.</title>
        <authorList>
            <consortium name="Lawrence Berkeley National Laboratory"/>
            <person name="Harder C.B."/>
            <person name="Miyauchi S."/>
            <person name="Viragh M."/>
            <person name="Kuo A."/>
            <person name="Thoen E."/>
            <person name="Andreopoulos B."/>
            <person name="Lu D."/>
            <person name="Skrede I."/>
            <person name="Drula E."/>
            <person name="Henrissat B."/>
            <person name="Morin E."/>
            <person name="Kohler A."/>
            <person name="Barry K."/>
            <person name="LaButti K."/>
            <person name="Morin E."/>
            <person name="Salamov A."/>
            <person name="Lipzen A."/>
            <person name="Mereny Z."/>
            <person name="Hegedus B."/>
            <person name="Baldrian P."/>
            <person name="Stursova M."/>
            <person name="Weitz H."/>
            <person name="Taylor A."/>
            <person name="Grigoriev I.V."/>
            <person name="Nagy L.G."/>
            <person name="Martin F."/>
            <person name="Kauserud H."/>
        </authorList>
    </citation>
    <scope>NUCLEOTIDE SEQUENCE</scope>
    <source>
        <strain evidence="1">CBHHK188m</strain>
    </source>
</reference>
<gene>
    <name evidence="1" type="ORF">DFH07DRAFT_777420</name>
</gene>
<dbReference type="AlphaFoldDB" id="A0AAD7N2I7"/>
<name>A0AAD7N2I7_9AGAR</name>
<proteinExistence type="predicted"/>
<organism evidence="1 2">
    <name type="scientific">Mycena maculata</name>
    <dbReference type="NCBI Taxonomy" id="230809"/>
    <lineage>
        <taxon>Eukaryota</taxon>
        <taxon>Fungi</taxon>
        <taxon>Dikarya</taxon>
        <taxon>Basidiomycota</taxon>
        <taxon>Agaricomycotina</taxon>
        <taxon>Agaricomycetes</taxon>
        <taxon>Agaricomycetidae</taxon>
        <taxon>Agaricales</taxon>
        <taxon>Marasmiineae</taxon>
        <taxon>Mycenaceae</taxon>
        <taxon>Mycena</taxon>
    </lineage>
</organism>
<evidence type="ECO:0000313" key="1">
    <source>
        <dbReference type="EMBL" id="KAJ7743507.1"/>
    </source>
</evidence>
<sequence length="147" mass="16435">MESMDRKICVTVPGHVAQEACHLCCPIQKGKLEACHLWSCESVTQDILSSATLIFINVKIHYDRQEPQGIIFDLGNTRVSALIAGIRAYHNIQMEAAGNKLNIFLIDFIKQATGKEMHVGQIADQVKRMKQGRVAVDAESCDYFFPI</sequence>
<dbReference type="EMBL" id="JARJLG010000112">
    <property type="protein sequence ID" value="KAJ7743507.1"/>
    <property type="molecule type" value="Genomic_DNA"/>
</dbReference>